<reference evidence="2 3" key="1">
    <citation type="submission" date="2024-06" db="EMBL/GenBank/DDBJ databases">
        <title>The Natural Products Discovery Center: Release of the First 8490 Sequenced Strains for Exploring Actinobacteria Biosynthetic Diversity.</title>
        <authorList>
            <person name="Kalkreuter E."/>
            <person name="Kautsar S.A."/>
            <person name="Yang D."/>
            <person name="Bader C.D."/>
            <person name="Teijaro C.N."/>
            <person name="Fluegel L."/>
            <person name="Davis C.M."/>
            <person name="Simpson J.R."/>
            <person name="Lauterbach L."/>
            <person name="Steele A.D."/>
            <person name="Gui C."/>
            <person name="Meng S."/>
            <person name="Li G."/>
            <person name="Viehrig K."/>
            <person name="Ye F."/>
            <person name="Su P."/>
            <person name="Kiefer A.F."/>
            <person name="Nichols A."/>
            <person name="Cepeda A.J."/>
            <person name="Yan W."/>
            <person name="Fan B."/>
            <person name="Jiang Y."/>
            <person name="Adhikari A."/>
            <person name="Zheng C.-J."/>
            <person name="Schuster L."/>
            <person name="Cowan T.M."/>
            <person name="Smanski M.J."/>
            <person name="Chevrette M.G."/>
            <person name="De Carvalho L.P.S."/>
            <person name="Shen B."/>
        </authorList>
    </citation>
    <scope>NUCLEOTIDE SEQUENCE [LARGE SCALE GENOMIC DNA]</scope>
    <source>
        <strain evidence="2 3">NPDC049574</strain>
    </source>
</reference>
<dbReference type="Pfam" id="PF18050">
    <property type="entry name" value="Cyclophil_like2"/>
    <property type="match status" value="1"/>
</dbReference>
<accession>A0ABV3HE18</accession>
<keyword evidence="3" id="KW-1185">Reference proteome</keyword>
<dbReference type="EMBL" id="JBFARM010000012">
    <property type="protein sequence ID" value="MEV4290757.1"/>
    <property type="molecule type" value="Genomic_DNA"/>
</dbReference>
<feature type="domain" description="Cyclophilin-like" evidence="1">
    <location>
        <begin position="6"/>
        <end position="114"/>
    </location>
</feature>
<dbReference type="InterPro" id="IPR029000">
    <property type="entry name" value="Cyclophilin-like_dom_sf"/>
</dbReference>
<sequence length="116" mass="12476">MKIRLILDDATLDATLPDSAAARDFAALLPLTLTLSDYAGTEKVSDLPRKLSITGAPAGTAAKVGDIDYYAPWGNLAIFYQDFRHSDGLVNLGRIESGMEKLTAENGDFTVTIERA</sequence>
<dbReference type="InterPro" id="IPR041183">
    <property type="entry name" value="Cyclophilin-like"/>
</dbReference>
<proteinExistence type="predicted"/>
<name>A0ABV3HE18_9ACTN</name>
<dbReference type="SUPFAM" id="SSF50891">
    <property type="entry name" value="Cyclophilin-like"/>
    <property type="match status" value="1"/>
</dbReference>
<gene>
    <name evidence="2" type="ORF">AB0K40_35050</name>
</gene>
<evidence type="ECO:0000259" key="1">
    <source>
        <dbReference type="Pfam" id="PF18050"/>
    </source>
</evidence>
<dbReference type="Proteomes" id="UP001552427">
    <property type="component" value="Unassembled WGS sequence"/>
</dbReference>
<comment type="caution">
    <text evidence="2">The sequence shown here is derived from an EMBL/GenBank/DDBJ whole genome shotgun (WGS) entry which is preliminary data.</text>
</comment>
<dbReference type="Gene3D" id="2.40.100.20">
    <property type="match status" value="1"/>
</dbReference>
<dbReference type="RefSeq" id="WP_364458098.1">
    <property type="nucleotide sequence ID" value="NZ_JBFARM010000012.1"/>
</dbReference>
<organism evidence="2 3">
    <name type="scientific">Nonomuraea bangladeshensis</name>
    <dbReference type="NCBI Taxonomy" id="404385"/>
    <lineage>
        <taxon>Bacteria</taxon>
        <taxon>Bacillati</taxon>
        <taxon>Actinomycetota</taxon>
        <taxon>Actinomycetes</taxon>
        <taxon>Streptosporangiales</taxon>
        <taxon>Streptosporangiaceae</taxon>
        <taxon>Nonomuraea</taxon>
    </lineage>
</organism>
<evidence type="ECO:0000313" key="3">
    <source>
        <dbReference type="Proteomes" id="UP001552427"/>
    </source>
</evidence>
<evidence type="ECO:0000313" key="2">
    <source>
        <dbReference type="EMBL" id="MEV4290757.1"/>
    </source>
</evidence>
<protein>
    <submittedName>
        <fullName evidence="2">Cyclophilin-like fold protein</fullName>
    </submittedName>
</protein>